<name>A0A4S3PPY3_9BACI</name>
<dbReference type="Proteomes" id="UP000306477">
    <property type="component" value="Unassembled WGS sequence"/>
</dbReference>
<evidence type="ECO:0000259" key="8">
    <source>
        <dbReference type="Pfam" id="PF02687"/>
    </source>
</evidence>
<gene>
    <name evidence="10" type="ORF">E1I69_15030</name>
</gene>
<evidence type="ECO:0000256" key="3">
    <source>
        <dbReference type="ARBA" id="ARBA00022692"/>
    </source>
</evidence>
<evidence type="ECO:0000256" key="4">
    <source>
        <dbReference type="ARBA" id="ARBA00022989"/>
    </source>
</evidence>
<evidence type="ECO:0000256" key="1">
    <source>
        <dbReference type="ARBA" id="ARBA00004651"/>
    </source>
</evidence>
<dbReference type="RefSeq" id="WP_136380391.1">
    <property type="nucleotide sequence ID" value="NZ_SLUB01000029.1"/>
</dbReference>
<sequence length="863" mass="96697">MNIINKLTIRHLKENKRRTLVTIIGVIISVAMITAVATLGVSFLNLMIRDHIATNGECHVKYNAVNEEQIQAIENDNQTKKLILSNDLGYAKLEGSENKGKPYLFFKEYNTAGFKQFPIELADGRLPFSENEIVISEEIAKNAKVAYKIGDTLTVDIGQRMLAGEEKQLDQSYSLQSDENGTTENLKIETHDTFTIVGTIKRPTWEPTWSPGYTVIKYVDENAMTSNHTLDALVVLEKVKGSLFKHSEEMAKKNGIHSVSYNKDLLRFYGVTDNDSLRLTLFSLAGIIMTVIIIGSVALIYNAFAISVSERSRHLGMLSSVGATKKQKRNSVFFEGSVIGAISIPIGILSGLAGIGVTFSFINSYLEGALNVSEKLKVIVTPASLIVACLISIITIFISTYIPAKRASKVSAIDAIRQTQDIKISGKTIKTSKIVRKLFGMEAEIGLKNLKRNKKRYQATVFSLVISIVLFLTVSFFTDNLKKSLELSQEDINYDIQLINDQIDKDDLVQFTNLEHVTESTIVQTAYLSAWIEKDQLPIELQNHVENNPSLLENGKFQYYVRVYGLDRESFKDYAAKVGTNATQLENTDTLAAILIENISYEDGETGKFVETKSIQTKVGQPIDLYTMSYEDDEEEQFVNKIEIASLTDQLPMGVNTSGPGGLDIIVSEDVLTKLVSDNEKVKNEIQAELYMNSSDPMATQDELDKMTDSGTHVYNVYQRRQEQEQLVVMMSIFTYGFIALISLISIANIFNTISTSISLRKREFAMLRSVGMTPKGFNKMINYESIFYGVKALLYGLPISLAVMYLIYWSLRNTFEYGFNLPWMSILFVVIMIFVIVGAAMLYSIQKVKKENIIDGLKQESI</sequence>
<feature type="transmembrane region" description="Helical" evidence="7">
    <location>
        <begin position="727"/>
        <end position="751"/>
    </location>
</feature>
<dbReference type="Pfam" id="PF12704">
    <property type="entry name" value="MacB_PCD"/>
    <property type="match status" value="1"/>
</dbReference>
<dbReference type="PANTHER" id="PTHR30572:SF4">
    <property type="entry name" value="ABC TRANSPORTER PERMEASE YTRF"/>
    <property type="match status" value="1"/>
</dbReference>
<feature type="transmembrane region" description="Helical" evidence="7">
    <location>
        <begin position="379"/>
        <end position="402"/>
    </location>
</feature>
<keyword evidence="4 7" id="KW-1133">Transmembrane helix</keyword>
<organism evidence="10 11">
    <name type="scientific">Bacillus timonensis</name>
    <dbReference type="NCBI Taxonomy" id="1033734"/>
    <lineage>
        <taxon>Bacteria</taxon>
        <taxon>Bacillati</taxon>
        <taxon>Bacillota</taxon>
        <taxon>Bacilli</taxon>
        <taxon>Bacillales</taxon>
        <taxon>Bacillaceae</taxon>
        <taxon>Bacillus</taxon>
    </lineage>
</organism>
<dbReference type="Pfam" id="PF02687">
    <property type="entry name" value="FtsX"/>
    <property type="match status" value="2"/>
</dbReference>
<feature type="domain" description="ABC3 transporter permease C-terminal" evidence="8">
    <location>
        <begin position="738"/>
        <end position="854"/>
    </location>
</feature>
<dbReference type="EMBL" id="SLUB01000029">
    <property type="protein sequence ID" value="THE11364.1"/>
    <property type="molecule type" value="Genomic_DNA"/>
</dbReference>
<dbReference type="GO" id="GO:0005886">
    <property type="term" value="C:plasma membrane"/>
    <property type="evidence" value="ECO:0007669"/>
    <property type="project" value="UniProtKB-SubCell"/>
</dbReference>
<feature type="transmembrane region" description="Helical" evidence="7">
    <location>
        <begin position="20"/>
        <end position="48"/>
    </location>
</feature>
<dbReference type="PANTHER" id="PTHR30572">
    <property type="entry name" value="MEMBRANE COMPONENT OF TRANSPORTER-RELATED"/>
    <property type="match status" value="1"/>
</dbReference>
<feature type="transmembrane region" description="Helical" evidence="7">
    <location>
        <begin position="281"/>
        <end position="304"/>
    </location>
</feature>
<evidence type="ECO:0000256" key="2">
    <source>
        <dbReference type="ARBA" id="ARBA00022475"/>
    </source>
</evidence>
<feature type="transmembrane region" description="Helical" evidence="7">
    <location>
        <begin position="457"/>
        <end position="477"/>
    </location>
</feature>
<dbReference type="OrthoDB" id="9793166at2"/>
<evidence type="ECO:0000259" key="9">
    <source>
        <dbReference type="Pfam" id="PF12704"/>
    </source>
</evidence>
<feature type="domain" description="ABC3 transporter permease C-terminal" evidence="8">
    <location>
        <begin position="287"/>
        <end position="411"/>
    </location>
</feature>
<keyword evidence="11" id="KW-1185">Reference proteome</keyword>
<dbReference type="AlphaFoldDB" id="A0A4S3PPY3"/>
<evidence type="ECO:0000256" key="6">
    <source>
        <dbReference type="ARBA" id="ARBA00038076"/>
    </source>
</evidence>
<comment type="similarity">
    <text evidence="6">Belongs to the ABC-4 integral membrane protein family.</text>
</comment>
<reference evidence="10 11" key="1">
    <citation type="journal article" date="2019" name="Indoor Air">
        <title>Impacts of indoor surface finishes on bacterial viability.</title>
        <authorList>
            <person name="Hu J."/>
            <person name="Maamar S.B."/>
            <person name="Glawe A.J."/>
            <person name="Gottel N."/>
            <person name="Gilbert J.A."/>
            <person name="Hartmann E.M."/>
        </authorList>
    </citation>
    <scope>NUCLEOTIDE SEQUENCE [LARGE SCALE GENOMIC DNA]</scope>
    <source>
        <strain evidence="10 11">AF060A6</strain>
    </source>
</reference>
<evidence type="ECO:0000256" key="5">
    <source>
        <dbReference type="ARBA" id="ARBA00023136"/>
    </source>
</evidence>
<feature type="transmembrane region" description="Helical" evidence="7">
    <location>
        <begin position="332"/>
        <end position="359"/>
    </location>
</feature>
<dbReference type="STRING" id="1033734.GCA_000285535_01578"/>
<protein>
    <submittedName>
        <fullName evidence="10">ABC transporter permease</fullName>
    </submittedName>
</protein>
<dbReference type="InterPro" id="IPR025857">
    <property type="entry name" value="MacB_PCD"/>
</dbReference>
<feature type="transmembrane region" description="Helical" evidence="7">
    <location>
        <begin position="793"/>
        <end position="812"/>
    </location>
</feature>
<dbReference type="InterPro" id="IPR050250">
    <property type="entry name" value="Macrolide_Exporter_MacB"/>
</dbReference>
<keyword evidence="3 7" id="KW-0812">Transmembrane</keyword>
<comment type="caution">
    <text evidence="10">The sequence shown here is derived from an EMBL/GenBank/DDBJ whole genome shotgun (WGS) entry which is preliminary data.</text>
</comment>
<keyword evidence="5 7" id="KW-0472">Membrane</keyword>
<comment type="subcellular location">
    <subcellularLocation>
        <location evidence="1">Cell membrane</location>
        <topology evidence="1">Multi-pass membrane protein</topology>
    </subcellularLocation>
</comment>
<feature type="domain" description="MacB-like periplasmic core" evidence="9">
    <location>
        <begin position="19"/>
        <end position="200"/>
    </location>
</feature>
<keyword evidence="2" id="KW-1003">Cell membrane</keyword>
<evidence type="ECO:0000256" key="7">
    <source>
        <dbReference type="SAM" id="Phobius"/>
    </source>
</evidence>
<evidence type="ECO:0000313" key="10">
    <source>
        <dbReference type="EMBL" id="THE11364.1"/>
    </source>
</evidence>
<feature type="transmembrane region" description="Helical" evidence="7">
    <location>
        <begin position="824"/>
        <end position="844"/>
    </location>
</feature>
<dbReference type="InterPro" id="IPR003838">
    <property type="entry name" value="ABC3_permease_C"/>
</dbReference>
<accession>A0A4S3PPY3</accession>
<dbReference type="GO" id="GO:0022857">
    <property type="term" value="F:transmembrane transporter activity"/>
    <property type="evidence" value="ECO:0007669"/>
    <property type="project" value="TreeGrafter"/>
</dbReference>
<proteinExistence type="inferred from homology"/>
<evidence type="ECO:0000313" key="11">
    <source>
        <dbReference type="Proteomes" id="UP000306477"/>
    </source>
</evidence>